<accession>A0A6J5RXC9</accession>
<protein>
    <submittedName>
        <fullName evidence="1">Uncharacterized protein</fullName>
    </submittedName>
</protein>
<organism evidence="1">
    <name type="scientific">uncultured Caudovirales phage</name>
    <dbReference type="NCBI Taxonomy" id="2100421"/>
    <lineage>
        <taxon>Viruses</taxon>
        <taxon>Duplodnaviria</taxon>
        <taxon>Heunggongvirae</taxon>
        <taxon>Uroviricota</taxon>
        <taxon>Caudoviricetes</taxon>
        <taxon>Peduoviridae</taxon>
        <taxon>Maltschvirus</taxon>
        <taxon>Maltschvirus maltsch</taxon>
    </lineage>
</organism>
<dbReference type="EMBL" id="LR797288">
    <property type="protein sequence ID" value="CAB4200589.1"/>
    <property type="molecule type" value="Genomic_DNA"/>
</dbReference>
<sequence length="66" mass="7893">MIYNYDFYYGHCTYADIAEDWGLWRHNLAPDGECSWTVEHLMDEEAFYQASLDQKVKLLVQEWGPE</sequence>
<gene>
    <name evidence="1" type="ORF">UFOVP1355_54</name>
</gene>
<evidence type="ECO:0000313" key="1">
    <source>
        <dbReference type="EMBL" id="CAB4200589.1"/>
    </source>
</evidence>
<proteinExistence type="predicted"/>
<reference evidence="1" key="1">
    <citation type="submission" date="2020-05" db="EMBL/GenBank/DDBJ databases">
        <authorList>
            <person name="Chiriac C."/>
            <person name="Salcher M."/>
            <person name="Ghai R."/>
            <person name="Kavagutti S V."/>
        </authorList>
    </citation>
    <scope>NUCLEOTIDE SEQUENCE</scope>
</reference>
<name>A0A6J5RXC9_9CAUD</name>